<dbReference type="AlphaFoldDB" id="A0A538TUY9"/>
<dbReference type="InterPro" id="IPR018656">
    <property type="entry name" value="DUF2087"/>
</dbReference>
<proteinExistence type="predicted"/>
<sequence length="97" mass="11356">MFADPHARLRRFLDAEGRLKVWPAKLKDQKLMLAHLAAEFAVGRQYSEREVNQILQRLHTFGDWVSLRRALIDHRFLDREADGSRYWRQLGAAEPAA</sequence>
<name>A0A538TUY9_UNCEI</name>
<dbReference type="Pfam" id="PF09860">
    <property type="entry name" value="DUF2087"/>
    <property type="match status" value="1"/>
</dbReference>
<feature type="domain" description="DUF2087" evidence="1">
    <location>
        <begin position="18"/>
        <end position="88"/>
    </location>
</feature>
<evidence type="ECO:0000313" key="3">
    <source>
        <dbReference type="Proteomes" id="UP000316609"/>
    </source>
</evidence>
<dbReference type="EMBL" id="VBOY01000039">
    <property type="protein sequence ID" value="TMQ67442.1"/>
    <property type="molecule type" value="Genomic_DNA"/>
</dbReference>
<protein>
    <submittedName>
        <fullName evidence="2">DUF2087 domain-containing protein</fullName>
    </submittedName>
</protein>
<gene>
    <name evidence="2" type="ORF">E6K78_04910</name>
</gene>
<reference evidence="2 3" key="1">
    <citation type="journal article" date="2019" name="Nat. Microbiol.">
        <title>Mediterranean grassland soil C-N compound turnover is dependent on rainfall and depth, and is mediated by genomically divergent microorganisms.</title>
        <authorList>
            <person name="Diamond S."/>
            <person name="Andeer P.F."/>
            <person name="Li Z."/>
            <person name="Crits-Christoph A."/>
            <person name="Burstein D."/>
            <person name="Anantharaman K."/>
            <person name="Lane K.R."/>
            <person name="Thomas B.C."/>
            <person name="Pan C."/>
            <person name="Northen T.R."/>
            <person name="Banfield J.F."/>
        </authorList>
    </citation>
    <scope>NUCLEOTIDE SEQUENCE [LARGE SCALE GENOMIC DNA]</scope>
    <source>
        <strain evidence="2">WS_8</strain>
    </source>
</reference>
<accession>A0A538TUY9</accession>
<organism evidence="2 3">
    <name type="scientific">Eiseniibacteriota bacterium</name>
    <dbReference type="NCBI Taxonomy" id="2212470"/>
    <lineage>
        <taxon>Bacteria</taxon>
        <taxon>Candidatus Eiseniibacteriota</taxon>
    </lineage>
</organism>
<comment type="caution">
    <text evidence="2">The sequence shown here is derived from an EMBL/GenBank/DDBJ whole genome shotgun (WGS) entry which is preliminary data.</text>
</comment>
<evidence type="ECO:0000259" key="1">
    <source>
        <dbReference type="Pfam" id="PF09860"/>
    </source>
</evidence>
<evidence type="ECO:0000313" key="2">
    <source>
        <dbReference type="EMBL" id="TMQ67442.1"/>
    </source>
</evidence>
<dbReference type="Proteomes" id="UP000316609">
    <property type="component" value="Unassembled WGS sequence"/>
</dbReference>